<keyword evidence="3" id="KW-0472">Membrane</keyword>
<gene>
    <name evidence="5" type="ORF">HME9302_00507</name>
</gene>
<dbReference type="Proteomes" id="UP000253727">
    <property type="component" value="Unassembled WGS sequence"/>
</dbReference>
<evidence type="ECO:0000313" key="5">
    <source>
        <dbReference type="EMBL" id="RDC59320.1"/>
    </source>
</evidence>
<proteinExistence type="predicted"/>
<dbReference type="EMBL" id="QBKA01000002">
    <property type="protein sequence ID" value="RDC59320.1"/>
    <property type="molecule type" value="Genomic_DNA"/>
</dbReference>
<evidence type="ECO:0000313" key="6">
    <source>
        <dbReference type="Proteomes" id="UP000253727"/>
    </source>
</evidence>
<dbReference type="InterPro" id="IPR000184">
    <property type="entry name" value="Bac_surfAg_D15"/>
</dbReference>
<dbReference type="Gene3D" id="2.40.160.50">
    <property type="entry name" value="membrane protein fhac: a member of the omp85/tpsb transporter family"/>
    <property type="match status" value="1"/>
</dbReference>
<dbReference type="InterPro" id="IPR039910">
    <property type="entry name" value="D15-like"/>
</dbReference>
<dbReference type="PANTHER" id="PTHR12815:SF42">
    <property type="entry name" value="BACTERIAL SURFACE ANTIGEN (D15) DOMAIN-CONTAINING PROTEIN"/>
    <property type="match status" value="1"/>
</dbReference>
<protein>
    <recommendedName>
        <fullName evidence="4">Bacterial surface antigen (D15) domain-containing protein</fullName>
    </recommendedName>
</protein>
<dbReference type="AlphaFoldDB" id="A0A369Q4F5"/>
<sequence>MLSGLAVRSRGRAYQSHSVRFASSVAGALALIAVCQPGSLFAQDLDAPLRLEELIPDEAVENPEEWAADGAPRDAAIDREDIDPDSPLATIPAIGVPWPTEADLPQLAPLQPLEAEDDIRFTELELPGRVAPTEIDLVTLSQELALAFPAGDDAIAVQDEFVGKFEALSKIEELESDEQNVAQLAAQARADQTLLTDLLQAYGYYDAEIRRTVGSVQTDDDAELERPAVRFDILPGTRFTFGEVNLGALDTAPDYAALRASFEIMPGDPLDNFRIVEEQADLDRALGESGYPFAAIDAPELVVDHEDFTGDLTLPVQPGGKYVFGAVNSSLPDFLSSKHLAGIARFDEGDVYKRSMALDLRRAIIATGLASSVTVTPREVVPPSANGPGTVAMDIGLEKAPLRTIAGSIGYGTEEGFRVAASWEHRNLFPPEGALRLRGIAGTQEQLAGITFTKSNFGKRDRILTLDAYASTIDSDAFDARTIAASAIYERQSTLLFQKPVSYNVGLELVATQERPAAVNGVSGPRETFFVAAVPAGVLLDSTDDLLDPTEGFRLGGRISPEVSRNQGTQSFYVRSNIDASYYRRISEKIVVAGRTRLASIPGTGLQNIAPSRRIYAGGGGSVRGYGFQQIGPRDNLGEPSGGRSAVELAVEARIRTRFFDGAVSVVPFLDMGSVGRDPLPSFGEIKIGAGVGMRYHTGFGPIRVDVGVPLNPGPDDSPVAVYVSLGQAF</sequence>
<reference evidence="5 6" key="1">
    <citation type="submission" date="2018-04" db="EMBL/GenBank/DDBJ databases">
        <title>Altererythrobacter sp. HME9302 genome sequencing and assembly.</title>
        <authorList>
            <person name="Kang H."/>
            <person name="Kim H."/>
            <person name="Joh K."/>
        </authorList>
    </citation>
    <scope>NUCLEOTIDE SEQUENCE [LARGE SCALE GENOMIC DNA]</scope>
    <source>
        <strain evidence="5 6">HME9302</strain>
    </source>
</reference>
<comment type="subcellular location">
    <subcellularLocation>
        <location evidence="1">Membrane</location>
    </subcellularLocation>
</comment>
<dbReference type="GO" id="GO:0019867">
    <property type="term" value="C:outer membrane"/>
    <property type="evidence" value="ECO:0007669"/>
    <property type="project" value="InterPro"/>
</dbReference>
<accession>A0A369Q4F5</accession>
<feature type="domain" description="Bacterial surface antigen (D15)" evidence="4">
    <location>
        <begin position="435"/>
        <end position="730"/>
    </location>
</feature>
<keyword evidence="6" id="KW-1185">Reference proteome</keyword>
<dbReference type="PANTHER" id="PTHR12815">
    <property type="entry name" value="SORTING AND ASSEMBLY MACHINERY SAMM50 PROTEIN FAMILY MEMBER"/>
    <property type="match status" value="1"/>
</dbReference>
<evidence type="ECO:0000259" key="4">
    <source>
        <dbReference type="Pfam" id="PF01103"/>
    </source>
</evidence>
<organism evidence="5 6">
    <name type="scientific">Alteripontixanthobacter maritimus</name>
    <dbReference type="NCBI Taxonomy" id="2161824"/>
    <lineage>
        <taxon>Bacteria</taxon>
        <taxon>Pseudomonadati</taxon>
        <taxon>Pseudomonadota</taxon>
        <taxon>Alphaproteobacteria</taxon>
        <taxon>Sphingomonadales</taxon>
        <taxon>Erythrobacteraceae</taxon>
        <taxon>Alteripontixanthobacter</taxon>
    </lineage>
</organism>
<comment type="caution">
    <text evidence="5">The sequence shown here is derived from an EMBL/GenBank/DDBJ whole genome shotgun (WGS) entry which is preliminary data.</text>
</comment>
<evidence type="ECO:0000256" key="1">
    <source>
        <dbReference type="ARBA" id="ARBA00004370"/>
    </source>
</evidence>
<name>A0A369Q4F5_9SPHN</name>
<evidence type="ECO:0000256" key="2">
    <source>
        <dbReference type="ARBA" id="ARBA00022452"/>
    </source>
</evidence>
<dbReference type="Gene3D" id="3.10.20.310">
    <property type="entry name" value="membrane protein fhac"/>
    <property type="match status" value="2"/>
</dbReference>
<keyword evidence="2" id="KW-0812">Transmembrane</keyword>
<dbReference type="Pfam" id="PF01103">
    <property type="entry name" value="Omp85"/>
    <property type="match status" value="1"/>
</dbReference>
<keyword evidence="2" id="KW-1134">Transmembrane beta strand</keyword>
<evidence type="ECO:0000256" key="3">
    <source>
        <dbReference type="ARBA" id="ARBA00023136"/>
    </source>
</evidence>